<dbReference type="AlphaFoldDB" id="A0A2S7IM40"/>
<name>A0A2S7IM40_9BACT</name>
<feature type="domain" description="DUF4142" evidence="3">
    <location>
        <begin position="53"/>
        <end position="188"/>
    </location>
</feature>
<gene>
    <name evidence="4" type="ORF">C5O19_03895</name>
</gene>
<keyword evidence="5" id="KW-1185">Reference proteome</keyword>
<dbReference type="Gene3D" id="1.20.1260.10">
    <property type="match status" value="1"/>
</dbReference>
<evidence type="ECO:0000313" key="5">
    <source>
        <dbReference type="Proteomes" id="UP000239590"/>
    </source>
</evidence>
<dbReference type="PANTHER" id="PTHR38593">
    <property type="entry name" value="BLR2558 PROTEIN"/>
    <property type="match status" value="1"/>
</dbReference>
<organism evidence="4 5">
    <name type="scientific">Siphonobacter curvatus</name>
    <dbReference type="NCBI Taxonomy" id="2094562"/>
    <lineage>
        <taxon>Bacteria</taxon>
        <taxon>Pseudomonadati</taxon>
        <taxon>Bacteroidota</taxon>
        <taxon>Cytophagia</taxon>
        <taxon>Cytophagales</taxon>
        <taxon>Cytophagaceae</taxon>
        <taxon>Siphonobacter</taxon>
    </lineage>
</organism>
<sequence length="193" mass="21325">MKKVTMLCMLAASALAFQACNESKSDKASEEHAEAATDQAKEMNDSLQTVDEKDAEFAMKAAGGGMYEVEVAKLAEQKASNAKVKEFAAMMIKDHGKANEELMSLASAKGITLPATMDEDHQKHYNDLKKLSGKDFDKKYVELMKDDHDKDQSLFNTQATEGKDAELKEFATKTSGVIQQHLNHIKQISESMK</sequence>
<feature type="chain" id="PRO_5015461212" evidence="2">
    <location>
        <begin position="20"/>
        <end position="193"/>
    </location>
</feature>
<feature type="signal peptide" evidence="2">
    <location>
        <begin position="1"/>
        <end position="19"/>
    </location>
</feature>
<proteinExistence type="predicted"/>
<evidence type="ECO:0000313" key="4">
    <source>
        <dbReference type="EMBL" id="PQA58813.1"/>
    </source>
</evidence>
<dbReference type="PROSITE" id="PS51257">
    <property type="entry name" value="PROKAR_LIPOPROTEIN"/>
    <property type="match status" value="1"/>
</dbReference>
<dbReference type="InterPro" id="IPR012347">
    <property type="entry name" value="Ferritin-like"/>
</dbReference>
<feature type="region of interest" description="Disordered" evidence="1">
    <location>
        <begin position="23"/>
        <end position="48"/>
    </location>
</feature>
<evidence type="ECO:0000259" key="3">
    <source>
        <dbReference type="Pfam" id="PF13628"/>
    </source>
</evidence>
<dbReference type="Pfam" id="PF13628">
    <property type="entry name" value="DUF4142"/>
    <property type="match status" value="1"/>
</dbReference>
<dbReference type="InterPro" id="IPR025419">
    <property type="entry name" value="DUF4142"/>
</dbReference>
<evidence type="ECO:0000256" key="2">
    <source>
        <dbReference type="SAM" id="SignalP"/>
    </source>
</evidence>
<dbReference type="RefSeq" id="WP_104709987.1">
    <property type="nucleotide sequence ID" value="NZ_PTRA01000001.1"/>
</dbReference>
<protein>
    <submittedName>
        <fullName evidence="4">DUF305 domain-containing protein</fullName>
    </submittedName>
</protein>
<comment type="caution">
    <text evidence="4">The sequence shown here is derived from an EMBL/GenBank/DDBJ whole genome shotgun (WGS) entry which is preliminary data.</text>
</comment>
<dbReference type="Proteomes" id="UP000239590">
    <property type="component" value="Unassembled WGS sequence"/>
</dbReference>
<evidence type="ECO:0000256" key="1">
    <source>
        <dbReference type="SAM" id="MobiDB-lite"/>
    </source>
</evidence>
<dbReference type="PANTHER" id="PTHR38593:SF1">
    <property type="entry name" value="BLR2558 PROTEIN"/>
    <property type="match status" value="1"/>
</dbReference>
<keyword evidence="2" id="KW-0732">Signal</keyword>
<accession>A0A2S7IM40</accession>
<dbReference type="OrthoDB" id="883203at2"/>
<reference evidence="5" key="1">
    <citation type="submission" date="2018-02" db="EMBL/GenBank/DDBJ databases">
        <title>Genome sequencing of Solimonas sp. HR-BB.</title>
        <authorList>
            <person name="Lee Y."/>
            <person name="Jeon C.O."/>
        </authorList>
    </citation>
    <scope>NUCLEOTIDE SEQUENCE [LARGE SCALE GENOMIC DNA]</scope>
    <source>
        <strain evidence="5">HR-U</strain>
    </source>
</reference>
<dbReference type="EMBL" id="PTRA01000001">
    <property type="protein sequence ID" value="PQA58813.1"/>
    <property type="molecule type" value="Genomic_DNA"/>
</dbReference>